<sequence>MCSLQTIRIPKRWLGPYVQERARNLPLSISLSDSEGSGSGRGEDPSRLLEIRPTRQPPHRRRTALRRRRRRHGVPGYIDPHLRLPVGRGG</sequence>
<proteinExistence type="predicted"/>
<keyword evidence="3" id="KW-1185">Reference proteome</keyword>
<name>J3KZ75_ORYBR</name>
<accession>J3KZ75</accession>
<feature type="compositionally biased region" description="Low complexity" evidence="1">
    <location>
        <begin position="27"/>
        <end position="36"/>
    </location>
</feature>
<dbReference type="AlphaFoldDB" id="J3KZ75"/>
<evidence type="ECO:0000313" key="3">
    <source>
        <dbReference type="Proteomes" id="UP000006038"/>
    </source>
</evidence>
<evidence type="ECO:0000256" key="1">
    <source>
        <dbReference type="SAM" id="MobiDB-lite"/>
    </source>
</evidence>
<feature type="compositionally biased region" description="Basic residues" evidence="1">
    <location>
        <begin position="57"/>
        <end position="73"/>
    </location>
</feature>
<dbReference type="Proteomes" id="UP000006038">
    <property type="component" value="Chromosome 1"/>
</dbReference>
<dbReference type="Gramene" id="OB01G22810.1">
    <property type="protein sequence ID" value="OB01G22810.1"/>
    <property type="gene ID" value="OB01G22810"/>
</dbReference>
<protein>
    <submittedName>
        <fullName evidence="2">Uncharacterized protein</fullName>
    </submittedName>
</protein>
<evidence type="ECO:0000313" key="2">
    <source>
        <dbReference type="EnsemblPlants" id="OB01G22810.1"/>
    </source>
</evidence>
<dbReference type="EnsemblPlants" id="OB01G22810.1">
    <property type="protein sequence ID" value="OB01G22810.1"/>
    <property type="gene ID" value="OB01G22810"/>
</dbReference>
<reference evidence="2" key="2">
    <citation type="submission" date="2013-04" db="UniProtKB">
        <authorList>
            <consortium name="EnsemblPlants"/>
        </authorList>
    </citation>
    <scope>IDENTIFICATION</scope>
</reference>
<organism evidence="2">
    <name type="scientific">Oryza brachyantha</name>
    <name type="common">malo sina</name>
    <dbReference type="NCBI Taxonomy" id="4533"/>
    <lineage>
        <taxon>Eukaryota</taxon>
        <taxon>Viridiplantae</taxon>
        <taxon>Streptophyta</taxon>
        <taxon>Embryophyta</taxon>
        <taxon>Tracheophyta</taxon>
        <taxon>Spermatophyta</taxon>
        <taxon>Magnoliopsida</taxon>
        <taxon>Liliopsida</taxon>
        <taxon>Poales</taxon>
        <taxon>Poaceae</taxon>
        <taxon>BOP clade</taxon>
        <taxon>Oryzoideae</taxon>
        <taxon>Oryzeae</taxon>
        <taxon>Oryzinae</taxon>
        <taxon>Oryza</taxon>
    </lineage>
</organism>
<feature type="region of interest" description="Disordered" evidence="1">
    <location>
        <begin position="27"/>
        <end position="90"/>
    </location>
</feature>
<dbReference type="HOGENOM" id="CLU_2447163_0_0_1"/>
<feature type="compositionally biased region" description="Basic and acidic residues" evidence="1">
    <location>
        <begin position="41"/>
        <end position="53"/>
    </location>
</feature>
<reference evidence="2" key="1">
    <citation type="journal article" date="2013" name="Nat. Commun.">
        <title>Whole-genome sequencing of Oryza brachyantha reveals mechanisms underlying Oryza genome evolution.</title>
        <authorList>
            <person name="Chen J."/>
            <person name="Huang Q."/>
            <person name="Gao D."/>
            <person name="Wang J."/>
            <person name="Lang Y."/>
            <person name="Liu T."/>
            <person name="Li B."/>
            <person name="Bai Z."/>
            <person name="Luis Goicoechea J."/>
            <person name="Liang C."/>
            <person name="Chen C."/>
            <person name="Zhang W."/>
            <person name="Sun S."/>
            <person name="Liao Y."/>
            <person name="Zhang X."/>
            <person name="Yang L."/>
            <person name="Song C."/>
            <person name="Wang M."/>
            <person name="Shi J."/>
            <person name="Liu G."/>
            <person name="Liu J."/>
            <person name="Zhou H."/>
            <person name="Zhou W."/>
            <person name="Yu Q."/>
            <person name="An N."/>
            <person name="Chen Y."/>
            <person name="Cai Q."/>
            <person name="Wang B."/>
            <person name="Liu B."/>
            <person name="Min J."/>
            <person name="Huang Y."/>
            <person name="Wu H."/>
            <person name="Li Z."/>
            <person name="Zhang Y."/>
            <person name="Yin Y."/>
            <person name="Song W."/>
            <person name="Jiang J."/>
            <person name="Jackson S.A."/>
            <person name="Wing R.A."/>
            <person name="Wang J."/>
            <person name="Chen M."/>
        </authorList>
    </citation>
    <scope>NUCLEOTIDE SEQUENCE [LARGE SCALE GENOMIC DNA]</scope>
    <source>
        <strain evidence="2">cv. IRGC 101232</strain>
    </source>
</reference>